<dbReference type="Pfam" id="PF18739">
    <property type="entry name" value="HEPN_Apea"/>
    <property type="match status" value="1"/>
</dbReference>
<reference evidence="3" key="2">
    <citation type="submission" date="2021-04" db="EMBL/GenBank/DDBJ databases">
        <authorList>
            <person name="Gilroy R."/>
        </authorList>
    </citation>
    <scope>NUCLEOTIDE SEQUENCE</scope>
    <source>
        <strain evidence="3">G4-2901</strain>
    </source>
</reference>
<feature type="domain" description="ApeA N-terminal" evidence="2">
    <location>
        <begin position="12"/>
        <end position="291"/>
    </location>
</feature>
<dbReference type="Proteomes" id="UP000783796">
    <property type="component" value="Unassembled WGS sequence"/>
</dbReference>
<dbReference type="AlphaFoldDB" id="A0A948T942"/>
<evidence type="ECO:0008006" key="5">
    <source>
        <dbReference type="Google" id="ProtNLM"/>
    </source>
</evidence>
<proteinExistence type="predicted"/>
<dbReference type="EMBL" id="JAHLFW010000005">
    <property type="protein sequence ID" value="MBU3836852.1"/>
    <property type="molecule type" value="Genomic_DNA"/>
</dbReference>
<accession>A0A948T942</accession>
<evidence type="ECO:0000259" key="2">
    <source>
        <dbReference type="Pfam" id="PF18862"/>
    </source>
</evidence>
<feature type="domain" description="Apea-like HEPN" evidence="1">
    <location>
        <begin position="321"/>
        <end position="427"/>
    </location>
</feature>
<dbReference type="InterPro" id="IPR041223">
    <property type="entry name" value="ApeA_NTD"/>
</dbReference>
<sequence>MSKDINLDKKLEYKGYWYLPSTPNVKVAGILTYYPNEKIILELIGSFNGDMFDNNQENIIYGNTSDAKSITLIKCFKSTSLNFSAGFPIVRYKCDYLLIGKHIGGLDEKRQYSANIRIPELSYWCHPEALQTRLSFDKNSKQISQISISFHTKHENNKDIICNVQVNDNTSIILRKGIDYTGISLTPQIEQYTYIKILKRNKSSIIDLLADIRTFEYFLTFATFDIVKSSDITIFEKETDIQEDEESQYTIINLIHPFTERKSIHNDDRIHYYLFNYLSIKDFYAEMLKKWYNIPDDLYPIRSHLINSIKKQELYSSVDFLIVIQAIEGFWWRFRDESYHEKKSISTKNKTSLKTLLNELIAEFKDIELIAIANINIAAVVDSRHYYSHFLPKCNKPKTLDGIELLKESRKIRVLLICCILSFIGIQNYQINTIFKKSNLKLL</sequence>
<comment type="caution">
    <text evidence="3">The sequence shown here is derived from an EMBL/GenBank/DDBJ whole genome shotgun (WGS) entry which is preliminary data.</text>
</comment>
<gene>
    <name evidence="3" type="ORF">H9777_00690</name>
</gene>
<evidence type="ECO:0000313" key="3">
    <source>
        <dbReference type="EMBL" id="MBU3836852.1"/>
    </source>
</evidence>
<reference evidence="3" key="1">
    <citation type="journal article" date="2021" name="PeerJ">
        <title>Extensive microbial diversity within the chicken gut microbiome revealed by metagenomics and culture.</title>
        <authorList>
            <person name="Gilroy R."/>
            <person name="Ravi A."/>
            <person name="Getino M."/>
            <person name="Pursley I."/>
            <person name="Horton D.L."/>
            <person name="Alikhan N.F."/>
            <person name="Baker D."/>
            <person name="Gharbi K."/>
            <person name="Hall N."/>
            <person name="Watson M."/>
            <person name="Adriaenssens E.M."/>
            <person name="Foster-Nyarko E."/>
            <person name="Jarju S."/>
            <person name="Secka A."/>
            <person name="Antonio M."/>
            <person name="Oren A."/>
            <person name="Chaudhuri R.R."/>
            <person name="La Ragione R."/>
            <person name="Hildebrand F."/>
            <person name="Pallen M.J."/>
        </authorList>
    </citation>
    <scope>NUCLEOTIDE SEQUENCE</scope>
    <source>
        <strain evidence="3">G4-2901</strain>
    </source>
</reference>
<evidence type="ECO:0000259" key="1">
    <source>
        <dbReference type="Pfam" id="PF18739"/>
    </source>
</evidence>
<dbReference type="InterPro" id="IPR041229">
    <property type="entry name" value="HEPN_Apea"/>
</dbReference>
<evidence type="ECO:0000313" key="4">
    <source>
        <dbReference type="Proteomes" id="UP000783796"/>
    </source>
</evidence>
<dbReference type="Pfam" id="PF18862">
    <property type="entry name" value="ApeA_NTD1"/>
    <property type="match status" value="1"/>
</dbReference>
<protein>
    <recommendedName>
        <fullName evidence="5">ApeA N-terminal domain-containing protein</fullName>
    </recommendedName>
</protein>
<name>A0A948T942_9BACT</name>
<organism evidence="3 4">
    <name type="scientific">Candidatus Phocaeicola faecigallinarum</name>
    <dbReference type="NCBI Taxonomy" id="2838732"/>
    <lineage>
        <taxon>Bacteria</taxon>
        <taxon>Pseudomonadati</taxon>
        <taxon>Bacteroidota</taxon>
        <taxon>Bacteroidia</taxon>
        <taxon>Bacteroidales</taxon>
        <taxon>Bacteroidaceae</taxon>
        <taxon>Phocaeicola</taxon>
    </lineage>
</organism>